<protein>
    <submittedName>
        <fullName evidence="2">Uncharacterized protein</fullName>
    </submittedName>
</protein>
<accession>A0AA48M4E6</accession>
<name>A0AA48M4E6_9ZZZZ</name>
<reference evidence="2" key="1">
    <citation type="submission" date="2023-07" db="EMBL/GenBank/DDBJ databases">
        <authorList>
            <person name="Pelsma A.J. K."/>
        </authorList>
    </citation>
    <scope>NUCLEOTIDE SEQUENCE</scope>
</reference>
<evidence type="ECO:0000256" key="1">
    <source>
        <dbReference type="SAM" id="MobiDB-lite"/>
    </source>
</evidence>
<gene>
    <name evidence="2" type="ORF">AMST5_02812</name>
</gene>
<feature type="region of interest" description="Disordered" evidence="1">
    <location>
        <begin position="1"/>
        <end position="21"/>
    </location>
</feature>
<organism evidence="2">
    <name type="scientific">freshwater sediment metagenome</name>
    <dbReference type="NCBI Taxonomy" id="556182"/>
    <lineage>
        <taxon>unclassified sequences</taxon>
        <taxon>metagenomes</taxon>
        <taxon>ecological metagenomes</taxon>
    </lineage>
</organism>
<proteinExistence type="predicted"/>
<dbReference type="EMBL" id="OY288114">
    <property type="protein sequence ID" value="CAJ0876730.1"/>
    <property type="molecule type" value="Genomic_DNA"/>
</dbReference>
<dbReference type="AlphaFoldDB" id="A0AA48M4E6"/>
<evidence type="ECO:0000313" key="2">
    <source>
        <dbReference type="EMBL" id="CAJ0876730.1"/>
    </source>
</evidence>
<sequence>MLAPEMKGAATRRNAGSDPKFERLGGVLNQEIITGAADFQLLGDIAGDLAERLRIARLRRQFGLNVAKAALIADLAFTTTGRRY</sequence>